<evidence type="ECO:0000256" key="1">
    <source>
        <dbReference type="SAM" id="MobiDB-lite"/>
    </source>
</evidence>
<evidence type="ECO:0000313" key="3">
    <source>
        <dbReference type="Proteomes" id="UP000250235"/>
    </source>
</evidence>
<feature type="region of interest" description="Disordered" evidence="1">
    <location>
        <begin position="1"/>
        <end position="24"/>
    </location>
</feature>
<dbReference type="AlphaFoldDB" id="A0A2Z7BNX7"/>
<feature type="compositionally biased region" description="Polar residues" evidence="1">
    <location>
        <begin position="111"/>
        <end position="132"/>
    </location>
</feature>
<accession>A0A2Z7BNX7</accession>
<gene>
    <name evidence="2" type="ORF">F511_33401</name>
</gene>
<reference evidence="2 3" key="1">
    <citation type="journal article" date="2015" name="Proc. Natl. Acad. Sci. U.S.A.">
        <title>The resurrection genome of Boea hygrometrica: A blueprint for survival of dehydration.</title>
        <authorList>
            <person name="Xiao L."/>
            <person name="Yang G."/>
            <person name="Zhang L."/>
            <person name="Yang X."/>
            <person name="Zhao S."/>
            <person name="Ji Z."/>
            <person name="Zhou Q."/>
            <person name="Hu M."/>
            <person name="Wang Y."/>
            <person name="Chen M."/>
            <person name="Xu Y."/>
            <person name="Jin H."/>
            <person name="Xiao X."/>
            <person name="Hu G."/>
            <person name="Bao F."/>
            <person name="Hu Y."/>
            <person name="Wan P."/>
            <person name="Li L."/>
            <person name="Deng X."/>
            <person name="Kuang T."/>
            <person name="Xiang C."/>
            <person name="Zhu J.K."/>
            <person name="Oliver M.J."/>
            <person name="He Y."/>
        </authorList>
    </citation>
    <scope>NUCLEOTIDE SEQUENCE [LARGE SCALE GENOMIC DNA]</scope>
    <source>
        <strain evidence="3">cv. XS01</strain>
    </source>
</reference>
<dbReference type="EMBL" id="KV003955">
    <property type="protein sequence ID" value="KZV36016.1"/>
    <property type="molecule type" value="Genomic_DNA"/>
</dbReference>
<organism evidence="2 3">
    <name type="scientific">Dorcoceras hygrometricum</name>
    <dbReference type="NCBI Taxonomy" id="472368"/>
    <lineage>
        <taxon>Eukaryota</taxon>
        <taxon>Viridiplantae</taxon>
        <taxon>Streptophyta</taxon>
        <taxon>Embryophyta</taxon>
        <taxon>Tracheophyta</taxon>
        <taxon>Spermatophyta</taxon>
        <taxon>Magnoliopsida</taxon>
        <taxon>eudicotyledons</taxon>
        <taxon>Gunneridae</taxon>
        <taxon>Pentapetalae</taxon>
        <taxon>asterids</taxon>
        <taxon>lamiids</taxon>
        <taxon>Lamiales</taxon>
        <taxon>Gesneriaceae</taxon>
        <taxon>Didymocarpoideae</taxon>
        <taxon>Trichosporeae</taxon>
        <taxon>Loxocarpinae</taxon>
        <taxon>Dorcoceras</taxon>
    </lineage>
</organism>
<protein>
    <submittedName>
        <fullName evidence="2">ABC transporter F family member 4</fullName>
    </submittedName>
</protein>
<feature type="compositionally biased region" description="Polar residues" evidence="1">
    <location>
        <begin position="11"/>
        <end position="21"/>
    </location>
</feature>
<name>A0A2Z7BNX7_9LAMI</name>
<evidence type="ECO:0000313" key="2">
    <source>
        <dbReference type="EMBL" id="KZV36016.1"/>
    </source>
</evidence>
<dbReference type="Proteomes" id="UP000250235">
    <property type="component" value="Unassembled WGS sequence"/>
</dbReference>
<keyword evidence="3" id="KW-1185">Reference proteome</keyword>
<sequence length="239" mass="26712">MIELLERSPTLPHTYQRTAGNDGNCRRKTTVNSNLGFEAKNTIGENISLSLTGWNIKGTPKLVRQLLPEVQGTSSWCISWMLEQHEDQAQSVKSSSSAELRAEKKCRVKAQNAQVQNSSSADQVQSEGQAGNSARAEELLQRKERLALGAHLGRGRICMLEQTKNQLVKDKLAGHYLQGQIVKEDLRSEDEGQLKRISADKSKLEELLKSGCKQMEMKRSLNGLKKQPARTRPSRCRSD</sequence>
<feature type="region of interest" description="Disordered" evidence="1">
    <location>
        <begin position="215"/>
        <end position="239"/>
    </location>
</feature>
<feature type="compositionally biased region" description="Basic residues" evidence="1">
    <location>
        <begin position="227"/>
        <end position="239"/>
    </location>
</feature>
<proteinExistence type="predicted"/>
<feature type="region of interest" description="Disordered" evidence="1">
    <location>
        <begin position="111"/>
        <end position="136"/>
    </location>
</feature>